<protein>
    <submittedName>
        <fullName evidence="4">Polysaccharide export protein</fullName>
    </submittedName>
</protein>
<evidence type="ECO:0000313" key="5">
    <source>
        <dbReference type="Proteomes" id="UP000321595"/>
    </source>
</evidence>
<dbReference type="Gene3D" id="3.10.560.10">
    <property type="entry name" value="Outer membrane lipoprotein wza domain like"/>
    <property type="match status" value="1"/>
</dbReference>
<feature type="domain" description="Soluble ligand binding" evidence="3">
    <location>
        <begin position="121"/>
        <end position="173"/>
    </location>
</feature>
<dbReference type="EMBL" id="CP042467">
    <property type="protein sequence ID" value="QED29069.1"/>
    <property type="molecule type" value="Genomic_DNA"/>
</dbReference>
<reference evidence="4 5" key="1">
    <citation type="submission" date="2019-08" db="EMBL/GenBank/DDBJ databases">
        <authorList>
            <person name="Liang Q."/>
        </authorList>
    </citation>
    <scope>NUCLEOTIDE SEQUENCE [LARGE SCALE GENOMIC DNA]</scope>
    <source>
        <strain evidence="4 5">V1718</strain>
    </source>
</reference>
<proteinExistence type="predicted"/>
<dbReference type="InterPro" id="IPR049712">
    <property type="entry name" value="Poly_export"/>
</dbReference>
<evidence type="ECO:0000259" key="2">
    <source>
        <dbReference type="Pfam" id="PF02563"/>
    </source>
</evidence>
<organism evidence="4 5">
    <name type="scientific">Microvenator marinus</name>
    <dbReference type="NCBI Taxonomy" id="2600177"/>
    <lineage>
        <taxon>Bacteria</taxon>
        <taxon>Deltaproteobacteria</taxon>
        <taxon>Bradymonadales</taxon>
        <taxon>Microvenatoraceae</taxon>
        <taxon>Microvenator</taxon>
    </lineage>
</organism>
<dbReference type="GO" id="GO:0015159">
    <property type="term" value="F:polysaccharide transmembrane transporter activity"/>
    <property type="evidence" value="ECO:0007669"/>
    <property type="project" value="InterPro"/>
</dbReference>
<dbReference type="KEGG" id="bbae:FRD01_17855"/>
<keyword evidence="1" id="KW-0732">Signal</keyword>
<dbReference type="OrthoDB" id="193635at2"/>
<dbReference type="PANTHER" id="PTHR33619:SF3">
    <property type="entry name" value="POLYSACCHARIDE EXPORT PROTEIN GFCE-RELATED"/>
    <property type="match status" value="1"/>
</dbReference>
<dbReference type="RefSeq" id="WP_146962056.1">
    <property type="nucleotide sequence ID" value="NZ_CP042467.1"/>
</dbReference>
<keyword evidence="5" id="KW-1185">Reference proteome</keyword>
<dbReference type="InterPro" id="IPR019554">
    <property type="entry name" value="Soluble_ligand-bd"/>
</dbReference>
<name>A0A5B8Y086_9DELT</name>
<evidence type="ECO:0000256" key="1">
    <source>
        <dbReference type="ARBA" id="ARBA00022729"/>
    </source>
</evidence>
<evidence type="ECO:0000313" key="4">
    <source>
        <dbReference type="EMBL" id="QED29069.1"/>
    </source>
</evidence>
<evidence type="ECO:0000259" key="3">
    <source>
        <dbReference type="Pfam" id="PF10531"/>
    </source>
</evidence>
<dbReference type="InterPro" id="IPR003715">
    <property type="entry name" value="Poly_export_N"/>
</dbReference>
<feature type="domain" description="Polysaccharide export protein N-terminal" evidence="2">
    <location>
        <begin position="45"/>
        <end position="113"/>
    </location>
</feature>
<dbReference type="Proteomes" id="UP000321595">
    <property type="component" value="Chromosome"/>
</dbReference>
<sequence>MRSYFYILLLACSILVFGACGYGSVDPAYEALVEQENTMPIAGELGVGDRFQLTVHGQGSLSGEFTVSNEGTINYPYLGRITVEGLTCSDMEEKVTAGLADGYIQSPSVRCSITEFNSKRIYIFGSVGAPGAFPYRTNLSIIEAIALAGGFAERASSNGTKLSRVVNGTEIQVRVPLQDIVEGKSRNIRLLPGDIIFVPETPY</sequence>
<dbReference type="PANTHER" id="PTHR33619">
    <property type="entry name" value="POLYSACCHARIDE EXPORT PROTEIN GFCE-RELATED"/>
    <property type="match status" value="1"/>
</dbReference>
<dbReference type="PROSITE" id="PS51257">
    <property type="entry name" value="PROKAR_LIPOPROTEIN"/>
    <property type="match status" value="1"/>
</dbReference>
<dbReference type="Pfam" id="PF02563">
    <property type="entry name" value="Poly_export"/>
    <property type="match status" value="1"/>
</dbReference>
<dbReference type="Pfam" id="PF10531">
    <property type="entry name" value="SLBB"/>
    <property type="match status" value="1"/>
</dbReference>
<dbReference type="AlphaFoldDB" id="A0A5B8Y086"/>
<gene>
    <name evidence="4" type="ORF">FRD01_17855</name>
</gene>
<accession>A0A5B8Y086</accession>